<evidence type="ECO:0000313" key="2">
    <source>
        <dbReference type="EnsemblPlants" id="ONIVA03G23380.1"/>
    </source>
</evidence>
<feature type="compositionally biased region" description="Polar residues" evidence="1">
    <location>
        <begin position="671"/>
        <end position="683"/>
    </location>
</feature>
<feature type="region of interest" description="Disordered" evidence="1">
    <location>
        <begin position="526"/>
        <end position="548"/>
    </location>
</feature>
<sequence>MLVPEAELPVQAAAAAAPIDWMWYTVHLTVEEIERITARVEAVTTALDAIRPALDMAVGLLGEDIYAAEILDDYMLAALVPAGAGQAPLPDATLDAAARTFATVSSGAPLLPGSILDVGNLISAAYDIVDQPPPDAPTPDGLLNDAITDLQAAFADGGLLTNVRNSTTAPRTSMFNRSTPIRPQQANYFATDALAMLNVVAWEAMDAMELIRSHCLVPSPERNEHMRELERCLLTAIKYIDKAIAAVGLVHGEETMVDWSGVARKMVMRIESIESRLGAATRYAEATLDTLDYAAGLLQEDTDAADTLAADFFAVLDLDAPAAADHEDEGESEALIRRLPDQASVDAAAARLAAVVFSGAPVLPDNILISRDLIAGVCVFRHDVAGLLQNARLHLGVAIDRSNTLNHMIRSSSSLADRPAGTGSPGASQDWMDYQERVVELGSDAELRLFAAVKAAMDAQGAHPLCVVRSPQHEEHMEEAKQHLRNATCELDGALAALLEMRRDVESQEILVRRWGAAEAEASAREAAHRRRAAAPTATDGGGDGPGRWGIAQQVAHDLALLRRHAIEHPCRKCDARGAKAATLLREDIHASKILVEDAFAVVPARDDLDPDRVLRGARCSQGRSAQPWTSSPACAPSRRRRSSGHSGPERNAQRLLSVVGNDHDKAGAATASSTAPRNSASKSGARLTAETWLSSAISDAQIALRQHRIYKELPSLSPGERARETWKVEEIVSTAINEVDAMSVAVRQMRVAVEEHAVREAIDDAAP</sequence>
<protein>
    <submittedName>
        <fullName evidence="2">Uncharacterized protein</fullName>
    </submittedName>
</protein>
<organism evidence="2">
    <name type="scientific">Oryza nivara</name>
    <name type="common">Indian wild rice</name>
    <name type="synonym">Oryza sativa f. spontanea</name>
    <dbReference type="NCBI Taxonomy" id="4536"/>
    <lineage>
        <taxon>Eukaryota</taxon>
        <taxon>Viridiplantae</taxon>
        <taxon>Streptophyta</taxon>
        <taxon>Embryophyta</taxon>
        <taxon>Tracheophyta</taxon>
        <taxon>Spermatophyta</taxon>
        <taxon>Magnoliopsida</taxon>
        <taxon>Liliopsida</taxon>
        <taxon>Poales</taxon>
        <taxon>Poaceae</taxon>
        <taxon>BOP clade</taxon>
        <taxon>Oryzoideae</taxon>
        <taxon>Oryzeae</taxon>
        <taxon>Oryzinae</taxon>
        <taxon>Oryza</taxon>
    </lineage>
</organism>
<proteinExistence type="predicted"/>
<name>A0A0E0GP55_ORYNI</name>
<evidence type="ECO:0000313" key="3">
    <source>
        <dbReference type="Proteomes" id="UP000006591"/>
    </source>
</evidence>
<evidence type="ECO:0000256" key="1">
    <source>
        <dbReference type="SAM" id="MobiDB-lite"/>
    </source>
</evidence>
<feature type="region of interest" description="Disordered" evidence="1">
    <location>
        <begin position="666"/>
        <end position="685"/>
    </location>
</feature>
<dbReference type="HOGENOM" id="CLU_020709_0_0_1"/>
<reference evidence="2" key="2">
    <citation type="submission" date="2018-04" db="EMBL/GenBank/DDBJ databases">
        <title>OnivRS2 (Oryza nivara Reference Sequence Version 2).</title>
        <authorList>
            <person name="Zhang J."/>
            <person name="Kudrna D."/>
            <person name="Lee S."/>
            <person name="Talag J."/>
            <person name="Rajasekar S."/>
            <person name="Welchert J."/>
            <person name="Hsing Y.-I."/>
            <person name="Wing R.A."/>
        </authorList>
    </citation>
    <scope>NUCLEOTIDE SEQUENCE [LARGE SCALE GENOMIC DNA]</scope>
    <source>
        <strain evidence="2">SL10</strain>
    </source>
</reference>
<reference evidence="2" key="1">
    <citation type="submission" date="2015-04" db="UniProtKB">
        <authorList>
            <consortium name="EnsemblPlants"/>
        </authorList>
    </citation>
    <scope>IDENTIFICATION</scope>
    <source>
        <strain evidence="2">SL10</strain>
    </source>
</reference>
<keyword evidence="3" id="KW-1185">Reference proteome</keyword>
<dbReference type="EnsemblPlants" id="ONIVA03G23380.1">
    <property type="protein sequence ID" value="ONIVA03G23380.1"/>
    <property type="gene ID" value="ONIVA03G23380"/>
</dbReference>
<feature type="region of interest" description="Disordered" evidence="1">
    <location>
        <begin position="619"/>
        <end position="652"/>
    </location>
</feature>
<dbReference type="AlphaFoldDB" id="A0A0E0GP55"/>
<accession>A0A0E0GP55</accession>
<dbReference type="Gramene" id="ONIVA03G23380.1">
    <property type="protein sequence ID" value="ONIVA03G23380.1"/>
    <property type="gene ID" value="ONIVA03G23380"/>
</dbReference>
<dbReference type="Proteomes" id="UP000006591">
    <property type="component" value="Chromosome 3"/>
</dbReference>